<feature type="domain" description="Histidine kinase" evidence="8">
    <location>
        <begin position="482"/>
        <end position="695"/>
    </location>
</feature>
<keyword evidence="4" id="KW-0597">Phosphoprotein</keyword>
<dbReference type="SMART" id="SM00388">
    <property type="entry name" value="HisKA"/>
    <property type="match status" value="1"/>
</dbReference>
<dbReference type="InterPro" id="IPR050736">
    <property type="entry name" value="Sensor_HK_Regulatory"/>
</dbReference>
<evidence type="ECO:0000256" key="3">
    <source>
        <dbReference type="ARBA" id="ARBA00012438"/>
    </source>
</evidence>
<dbReference type="Pfam" id="PF01590">
    <property type="entry name" value="GAF"/>
    <property type="match status" value="1"/>
</dbReference>
<dbReference type="InterPro" id="IPR004358">
    <property type="entry name" value="Sig_transdc_His_kin-like_C"/>
</dbReference>
<dbReference type="PANTHER" id="PTHR43711">
    <property type="entry name" value="TWO-COMPONENT HISTIDINE KINASE"/>
    <property type="match status" value="1"/>
</dbReference>
<proteinExistence type="predicted"/>
<dbReference type="InterPro" id="IPR035965">
    <property type="entry name" value="PAS-like_dom_sf"/>
</dbReference>
<name>A0ABV8IWW3_9ACTN</name>
<dbReference type="CDD" id="cd00082">
    <property type="entry name" value="HisKA"/>
    <property type="match status" value="1"/>
</dbReference>
<evidence type="ECO:0000256" key="2">
    <source>
        <dbReference type="ARBA" id="ARBA00004236"/>
    </source>
</evidence>
<keyword evidence="7" id="KW-0902">Two-component regulatory system</keyword>
<dbReference type="Pfam" id="PF08448">
    <property type="entry name" value="PAS_4"/>
    <property type="match status" value="1"/>
</dbReference>
<evidence type="ECO:0000313" key="10">
    <source>
        <dbReference type="EMBL" id="MFC4068763.1"/>
    </source>
</evidence>
<dbReference type="SUPFAM" id="SSF55874">
    <property type="entry name" value="ATPase domain of HSP90 chaperone/DNA topoisomerase II/histidine kinase"/>
    <property type="match status" value="1"/>
</dbReference>
<dbReference type="InterPro" id="IPR013656">
    <property type="entry name" value="PAS_4"/>
</dbReference>
<evidence type="ECO:0000256" key="7">
    <source>
        <dbReference type="ARBA" id="ARBA00023012"/>
    </source>
</evidence>
<dbReference type="Gene3D" id="3.30.450.20">
    <property type="entry name" value="PAS domain"/>
    <property type="match status" value="1"/>
</dbReference>
<dbReference type="PRINTS" id="PR00344">
    <property type="entry name" value="BCTRLSENSOR"/>
</dbReference>
<feature type="domain" description="PAC" evidence="9">
    <location>
        <begin position="249"/>
        <end position="301"/>
    </location>
</feature>
<dbReference type="Proteomes" id="UP001595867">
    <property type="component" value="Unassembled WGS sequence"/>
</dbReference>
<dbReference type="EMBL" id="JBHSBL010000019">
    <property type="protein sequence ID" value="MFC4068763.1"/>
    <property type="molecule type" value="Genomic_DNA"/>
</dbReference>
<dbReference type="InterPro" id="IPR029016">
    <property type="entry name" value="GAF-like_dom_sf"/>
</dbReference>
<organism evidence="10 11">
    <name type="scientific">Actinoplanes subglobosus</name>
    <dbReference type="NCBI Taxonomy" id="1547892"/>
    <lineage>
        <taxon>Bacteria</taxon>
        <taxon>Bacillati</taxon>
        <taxon>Actinomycetota</taxon>
        <taxon>Actinomycetes</taxon>
        <taxon>Micromonosporales</taxon>
        <taxon>Micromonosporaceae</taxon>
        <taxon>Actinoplanes</taxon>
    </lineage>
</organism>
<accession>A0ABV8IWW3</accession>
<protein>
    <recommendedName>
        <fullName evidence="3">histidine kinase</fullName>
        <ecNumber evidence="3">2.7.13.3</ecNumber>
    </recommendedName>
</protein>
<evidence type="ECO:0000256" key="6">
    <source>
        <dbReference type="ARBA" id="ARBA00022777"/>
    </source>
</evidence>
<dbReference type="Gene3D" id="3.30.450.40">
    <property type="match status" value="2"/>
</dbReference>
<reference evidence="11" key="1">
    <citation type="journal article" date="2019" name="Int. J. Syst. Evol. Microbiol.">
        <title>The Global Catalogue of Microorganisms (GCM) 10K type strain sequencing project: providing services to taxonomists for standard genome sequencing and annotation.</title>
        <authorList>
            <consortium name="The Broad Institute Genomics Platform"/>
            <consortium name="The Broad Institute Genome Sequencing Center for Infectious Disease"/>
            <person name="Wu L."/>
            <person name="Ma J."/>
        </authorList>
    </citation>
    <scope>NUCLEOTIDE SEQUENCE [LARGE SCALE GENOMIC DNA]</scope>
    <source>
        <strain evidence="11">TBRC 5832</strain>
    </source>
</reference>
<keyword evidence="10" id="KW-0547">Nucleotide-binding</keyword>
<dbReference type="GO" id="GO:0005524">
    <property type="term" value="F:ATP binding"/>
    <property type="evidence" value="ECO:0007669"/>
    <property type="project" value="UniProtKB-KW"/>
</dbReference>
<dbReference type="InterPro" id="IPR003661">
    <property type="entry name" value="HisK_dim/P_dom"/>
</dbReference>
<evidence type="ECO:0000259" key="8">
    <source>
        <dbReference type="PROSITE" id="PS50109"/>
    </source>
</evidence>
<keyword evidence="6" id="KW-0418">Kinase</keyword>
<dbReference type="InterPro" id="IPR003018">
    <property type="entry name" value="GAF"/>
</dbReference>
<dbReference type="InterPro" id="IPR005467">
    <property type="entry name" value="His_kinase_dom"/>
</dbReference>
<dbReference type="SUPFAM" id="SSF47384">
    <property type="entry name" value="Homodimeric domain of signal transducing histidine kinase"/>
    <property type="match status" value="1"/>
</dbReference>
<evidence type="ECO:0000256" key="5">
    <source>
        <dbReference type="ARBA" id="ARBA00022679"/>
    </source>
</evidence>
<dbReference type="PROSITE" id="PS50109">
    <property type="entry name" value="HIS_KIN"/>
    <property type="match status" value="1"/>
</dbReference>
<dbReference type="CDD" id="cd00075">
    <property type="entry name" value="HATPase"/>
    <property type="match status" value="1"/>
</dbReference>
<dbReference type="SUPFAM" id="SSF55781">
    <property type="entry name" value="GAF domain-like"/>
    <property type="match status" value="2"/>
</dbReference>
<keyword evidence="11" id="KW-1185">Reference proteome</keyword>
<dbReference type="InterPro" id="IPR003594">
    <property type="entry name" value="HATPase_dom"/>
</dbReference>
<comment type="catalytic activity">
    <reaction evidence="1">
        <text>ATP + protein L-histidine = ADP + protein N-phospho-L-histidine.</text>
        <dbReference type="EC" id="2.7.13.3"/>
    </reaction>
</comment>
<dbReference type="InterPro" id="IPR000700">
    <property type="entry name" value="PAS-assoc_C"/>
</dbReference>
<comment type="caution">
    <text evidence="10">The sequence shown here is derived from an EMBL/GenBank/DDBJ whole genome shotgun (WGS) entry which is preliminary data.</text>
</comment>
<evidence type="ECO:0000259" key="9">
    <source>
        <dbReference type="PROSITE" id="PS50113"/>
    </source>
</evidence>
<evidence type="ECO:0000256" key="4">
    <source>
        <dbReference type="ARBA" id="ARBA00022553"/>
    </source>
</evidence>
<dbReference type="Gene3D" id="3.30.565.10">
    <property type="entry name" value="Histidine kinase-like ATPase, C-terminal domain"/>
    <property type="match status" value="1"/>
</dbReference>
<keyword evidence="5" id="KW-0808">Transferase</keyword>
<evidence type="ECO:0000256" key="1">
    <source>
        <dbReference type="ARBA" id="ARBA00000085"/>
    </source>
</evidence>
<dbReference type="InterPro" id="IPR036097">
    <property type="entry name" value="HisK_dim/P_sf"/>
</dbReference>
<dbReference type="SUPFAM" id="SSF55785">
    <property type="entry name" value="PYP-like sensor domain (PAS domain)"/>
    <property type="match status" value="1"/>
</dbReference>
<dbReference type="PANTHER" id="PTHR43711:SF1">
    <property type="entry name" value="HISTIDINE KINASE 1"/>
    <property type="match status" value="1"/>
</dbReference>
<dbReference type="Pfam" id="PF00512">
    <property type="entry name" value="HisKA"/>
    <property type="match status" value="1"/>
</dbReference>
<dbReference type="PROSITE" id="PS50113">
    <property type="entry name" value="PAC"/>
    <property type="match status" value="1"/>
</dbReference>
<gene>
    <name evidence="10" type="ORF">ACFO0C_27860</name>
</gene>
<dbReference type="SMART" id="SM00387">
    <property type="entry name" value="HATPase_c"/>
    <property type="match status" value="1"/>
</dbReference>
<dbReference type="Gene3D" id="1.10.287.130">
    <property type="match status" value="1"/>
</dbReference>
<dbReference type="InterPro" id="IPR036890">
    <property type="entry name" value="HATPase_C_sf"/>
</dbReference>
<evidence type="ECO:0000313" key="11">
    <source>
        <dbReference type="Proteomes" id="UP001595867"/>
    </source>
</evidence>
<dbReference type="SMART" id="SM00065">
    <property type="entry name" value="GAF"/>
    <property type="match status" value="1"/>
</dbReference>
<keyword evidence="10" id="KW-0067">ATP-binding</keyword>
<dbReference type="Pfam" id="PF02518">
    <property type="entry name" value="HATPase_c"/>
    <property type="match status" value="1"/>
</dbReference>
<sequence>MTRADAQDVVSLSGERGEVVGVTASHVPVPWDAAARLAARLVGTPMAVISAGEALLGTFGFPAACPVRRFGSGGPVSVGDLLTEPGFAGHPLITDLGVRSMAAVPVPAGPDRPRRTVTVLDTSARTWVDHDLAALAEVAAMLGSGDGVTDSPLAGLVGPAGDETRVAYAQRGFISALLDSLQVGVLAVGIDRRPVLFNRMLRRFCGLDETMPPMEAMTTVGARLHHLDGRPYRPEEMAVVCALDGHSVRDVEAVLRTPGAPDRYALTNAEPVYGAAGELLGAVSTVRDVTERRRREHFRDCELEMTRLLAASDGLEQAAPPLLKAIGEALDWPHVALFVVDDVADVLRSAGYWSAPGVYVDDLVPDRIPRGDAGPGLVWTTGQPLWIPDLTDPPYTATPEAHAFARAAADRGLRASLTVPVCDGDEVLGVLVALCSTTEYDEFLLTGLLDGVAGQLGQFLTRMHSRELTMQLNRARDDFLTLAGHELRTPLTSIISYTTLLTEELDDPEQQQMIGAVRRNVGHLQRIIDELIELTALESGHHRIRARPVDLTRVVEAAVGELRPPAAVRIHTALPETLVLDADKERLRQIVDQLLSNAVKYCPDGGDVRISAAEDGPDVVELAVTDRGIGIPDGDRELLFTRFHRATNARHTAIPGNGLGLPLVRGLVEAHGGTVHLDPAHHPGTRIVVRLPRHSRG</sequence>
<dbReference type="EC" id="2.7.13.3" evidence="3"/>
<comment type="subcellular location">
    <subcellularLocation>
        <location evidence="2">Cell membrane</location>
    </subcellularLocation>
</comment>